<dbReference type="Proteomes" id="UP000319812">
    <property type="component" value="Unassembled WGS sequence"/>
</dbReference>
<dbReference type="OrthoDB" id="6169202at2"/>
<keyword evidence="5" id="KW-1185">Reference proteome</keyword>
<accession>A0A4Y4EVC4</accession>
<evidence type="ECO:0000256" key="2">
    <source>
        <dbReference type="SAM" id="MobiDB-lite"/>
    </source>
</evidence>
<dbReference type="RefSeq" id="WP_141317157.1">
    <property type="nucleotide sequence ID" value="NZ_BJOC01000003.1"/>
</dbReference>
<gene>
    <name evidence="4" type="ORF">HHA01_01140</name>
</gene>
<evidence type="ECO:0008006" key="6">
    <source>
        <dbReference type="Google" id="ProtNLM"/>
    </source>
</evidence>
<feature type="region of interest" description="Disordered" evidence="2">
    <location>
        <begin position="135"/>
        <end position="154"/>
    </location>
</feature>
<evidence type="ECO:0000313" key="4">
    <source>
        <dbReference type="EMBL" id="GED21137.1"/>
    </source>
</evidence>
<dbReference type="AlphaFoldDB" id="A0A4Y4EVC4"/>
<name>A0A4Y4EVC4_9GAMM</name>
<reference evidence="4 5" key="1">
    <citation type="submission" date="2019-06" db="EMBL/GenBank/DDBJ databases">
        <title>Whole genome shotgun sequence of Halomonas halmophila NBRC 15537.</title>
        <authorList>
            <person name="Hosoyama A."/>
            <person name="Uohara A."/>
            <person name="Ohji S."/>
            <person name="Ichikawa N."/>
        </authorList>
    </citation>
    <scope>NUCLEOTIDE SEQUENCE [LARGE SCALE GENOMIC DNA]</scope>
    <source>
        <strain evidence="4 5">NBRC 15537</strain>
    </source>
</reference>
<feature type="signal peptide" evidence="3">
    <location>
        <begin position="1"/>
        <end position="28"/>
    </location>
</feature>
<keyword evidence="1" id="KW-0175">Coiled coil</keyword>
<proteinExistence type="predicted"/>
<feature type="coiled-coil region" evidence="1">
    <location>
        <begin position="51"/>
        <end position="109"/>
    </location>
</feature>
<evidence type="ECO:0000313" key="5">
    <source>
        <dbReference type="Proteomes" id="UP000319812"/>
    </source>
</evidence>
<keyword evidence="3" id="KW-0732">Signal</keyword>
<dbReference type="EMBL" id="BJOC01000003">
    <property type="protein sequence ID" value="GED21137.1"/>
    <property type="molecule type" value="Genomic_DNA"/>
</dbReference>
<feature type="region of interest" description="Disordered" evidence="2">
    <location>
        <begin position="167"/>
        <end position="210"/>
    </location>
</feature>
<feature type="chain" id="PRO_5021460194" description="LTXXQ motif family protein" evidence="3">
    <location>
        <begin position="29"/>
        <end position="210"/>
    </location>
</feature>
<feature type="compositionally biased region" description="Basic and acidic residues" evidence="2">
    <location>
        <begin position="197"/>
        <end position="210"/>
    </location>
</feature>
<feature type="compositionally biased region" description="Basic and acidic residues" evidence="2">
    <location>
        <begin position="167"/>
        <end position="177"/>
    </location>
</feature>
<protein>
    <recommendedName>
        <fullName evidence="6">LTXXQ motif family protein</fullName>
    </recommendedName>
</protein>
<evidence type="ECO:0000256" key="3">
    <source>
        <dbReference type="SAM" id="SignalP"/>
    </source>
</evidence>
<organism evidence="4 5">
    <name type="scientific">Halomonas halmophila</name>
    <dbReference type="NCBI Taxonomy" id="252"/>
    <lineage>
        <taxon>Bacteria</taxon>
        <taxon>Pseudomonadati</taxon>
        <taxon>Pseudomonadota</taxon>
        <taxon>Gammaproteobacteria</taxon>
        <taxon>Oceanospirillales</taxon>
        <taxon>Halomonadaceae</taxon>
        <taxon>Halomonas</taxon>
    </lineage>
</organism>
<sequence length="210" mass="23875">MTLSLTRKLLMPALLASLIAPLSLAASAAPDQRSDVKQELFERAGIDQKTRDALKQARQDYRESMMELRTEHREKVDKILGEDGQAALEKAKQEMREERRAELEKAREKRIHSLYDKWGLSDDTRETLDQQRGQFRSDAEALKDKEFESSEARREAWKELITTQRDALSEHLDEEQMKALGEAMRPQGRGGPQGGGHPHDGDKGEAHNDA</sequence>
<evidence type="ECO:0000256" key="1">
    <source>
        <dbReference type="SAM" id="Coils"/>
    </source>
</evidence>
<comment type="caution">
    <text evidence="4">The sequence shown here is derived from an EMBL/GenBank/DDBJ whole genome shotgun (WGS) entry which is preliminary data.</text>
</comment>